<evidence type="ECO:0000313" key="2">
    <source>
        <dbReference type="Proteomes" id="UP001403385"/>
    </source>
</evidence>
<sequence length="57" mass="6365">MNVTGVPVTTGQEFTYIDCAMGKGQPWPGPDWSNALAQGLQDAGWEMRFNVNFGYYF</sequence>
<dbReference type="AlphaFoldDB" id="A0AAW9SAD0"/>
<proteinExistence type="predicted"/>
<accession>A0AAW9SAD0</accession>
<reference evidence="1 2" key="1">
    <citation type="submission" date="2024-04" db="EMBL/GenBank/DDBJ databases">
        <title>Novel genus in family Flammeovirgaceae.</title>
        <authorList>
            <person name="Nguyen T.H."/>
            <person name="Vuong T.Q."/>
            <person name="Le H."/>
            <person name="Kim S.-G."/>
        </authorList>
    </citation>
    <scope>NUCLEOTIDE SEQUENCE [LARGE SCALE GENOMIC DNA]</scope>
    <source>
        <strain evidence="1 2">JCM 23209</strain>
    </source>
</reference>
<keyword evidence="2" id="KW-1185">Reference proteome</keyword>
<gene>
    <name evidence="1" type="ORF">AAG747_16035</name>
</gene>
<dbReference type="EMBL" id="JBDKWZ010000008">
    <property type="protein sequence ID" value="MEN7549433.1"/>
    <property type="molecule type" value="Genomic_DNA"/>
</dbReference>
<dbReference type="RefSeq" id="WP_346822207.1">
    <property type="nucleotide sequence ID" value="NZ_JBDKWZ010000008.1"/>
</dbReference>
<organism evidence="1 2">
    <name type="scientific">Rapidithrix thailandica</name>
    <dbReference type="NCBI Taxonomy" id="413964"/>
    <lineage>
        <taxon>Bacteria</taxon>
        <taxon>Pseudomonadati</taxon>
        <taxon>Bacteroidota</taxon>
        <taxon>Cytophagia</taxon>
        <taxon>Cytophagales</taxon>
        <taxon>Flammeovirgaceae</taxon>
        <taxon>Rapidithrix</taxon>
    </lineage>
</organism>
<evidence type="ECO:0000313" key="1">
    <source>
        <dbReference type="EMBL" id="MEN7549433.1"/>
    </source>
</evidence>
<comment type="caution">
    <text evidence="1">The sequence shown here is derived from an EMBL/GenBank/DDBJ whole genome shotgun (WGS) entry which is preliminary data.</text>
</comment>
<dbReference type="Proteomes" id="UP001403385">
    <property type="component" value="Unassembled WGS sequence"/>
</dbReference>
<name>A0AAW9SAD0_9BACT</name>
<protein>
    <submittedName>
        <fullName evidence="1">Uncharacterized protein</fullName>
    </submittedName>
</protein>